<sequence length="53" mass="5690">MKANMSTGVLKTGRLTARGIYFNSQKSQSTESSRCVETGLGPGFLAVSSLHER</sequence>
<evidence type="ECO:0000313" key="1">
    <source>
        <dbReference type="EMBL" id="KAG5299245.1"/>
    </source>
</evidence>
<dbReference type="AlphaFoldDB" id="A0A8H7YVD5"/>
<dbReference type="EMBL" id="JAEVHI010000002">
    <property type="protein sequence ID" value="KAG5299245.1"/>
    <property type="molecule type" value="Genomic_DNA"/>
</dbReference>
<dbReference type="VEuPathDB" id="FungiDB:I7I52_09496"/>
<organism evidence="1 2">
    <name type="scientific">Ajellomyces capsulatus</name>
    <name type="common">Darling's disease fungus</name>
    <name type="synonym">Histoplasma capsulatum</name>
    <dbReference type="NCBI Taxonomy" id="5037"/>
    <lineage>
        <taxon>Eukaryota</taxon>
        <taxon>Fungi</taxon>
        <taxon>Dikarya</taxon>
        <taxon>Ascomycota</taxon>
        <taxon>Pezizomycotina</taxon>
        <taxon>Eurotiomycetes</taxon>
        <taxon>Eurotiomycetidae</taxon>
        <taxon>Onygenales</taxon>
        <taxon>Ajellomycetaceae</taxon>
        <taxon>Histoplasma</taxon>
    </lineage>
</organism>
<accession>A0A8H7YVD5</accession>
<protein>
    <submittedName>
        <fullName evidence="1">Uncharacterized protein</fullName>
    </submittedName>
</protein>
<name>A0A8H7YVD5_AJECA</name>
<comment type="caution">
    <text evidence="1">The sequence shown here is derived from an EMBL/GenBank/DDBJ whole genome shotgun (WGS) entry which is preliminary data.</text>
</comment>
<proteinExistence type="predicted"/>
<dbReference type="Proteomes" id="UP000670092">
    <property type="component" value="Unassembled WGS sequence"/>
</dbReference>
<reference evidence="1 2" key="1">
    <citation type="submission" date="2021-01" db="EMBL/GenBank/DDBJ databases">
        <title>Chromosome-level genome assembly of a human fungal pathogen reveals clustering of transcriptionally co-regulated genes.</title>
        <authorList>
            <person name="Voorhies M."/>
            <person name="Cohen S."/>
            <person name="Shea T.P."/>
            <person name="Petrus S."/>
            <person name="Munoz J.F."/>
            <person name="Poplawski S."/>
            <person name="Goldman W.E."/>
            <person name="Michael T."/>
            <person name="Cuomo C.A."/>
            <person name="Sil A."/>
            <person name="Beyhan S."/>
        </authorList>
    </citation>
    <scope>NUCLEOTIDE SEQUENCE [LARGE SCALE GENOMIC DNA]</scope>
    <source>
        <strain evidence="1 2">G184AR</strain>
    </source>
</reference>
<evidence type="ECO:0000313" key="2">
    <source>
        <dbReference type="Proteomes" id="UP000670092"/>
    </source>
</evidence>
<gene>
    <name evidence="1" type="ORF">I7I52_09496</name>
</gene>